<name>A0ABT5TWV9_9MICO</name>
<keyword evidence="2" id="KW-1185">Reference proteome</keyword>
<sequence>MWVTDAYTIAEGGEVVDTYYAVDGTGEASDRVREEWMMFDDPNEALDYANEVVADVSEPERYDVIPLEP</sequence>
<reference evidence="1" key="1">
    <citation type="submission" date="2023-02" db="EMBL/GenBank/DDBJ databases">
        <title>Georgenia sp.10Sc9-8, isolated from a soil sample collected from the Taklamakan desert.</title>
        <authorList>
            <person name="Liu S."/>
        </authorList>
    </citation>
    <scope>NUCLEOTIDE SEQUENCE</scope>
    <source>
        <strain evidence="1">10Sc9-8</strain>
    </source>
</reference>
<dbReference type="Proteomes" id="UP001165561">
    <property type="component" value="Unassembled WGS sequence"/>
</dbReference>
<accession>A0ABT5TWV9</accession>
<dbReference type="EMBL" id="JARACI010000918">
    <property type="protein sequence ID" value="MDD9206554.1"/>
    <property type="molecule type" value="Genomic_DNA"/>
</dbReference>
<evidence type="ECO:0000313" key="2">
    <source>
        <dbReference type="Proteomes" id="UP001165561"/>
    </source>
</evidence>
<evidence type="ECO:0000313" key="1">
    <source>
        <dbReference type="EMBL" id="MDD9206554.1"/>
    </source>
</evidence>
<proteinExistence type="predicted"/>
<gene>
    <name evidence="1" type="ORF">PU560_08755</name>
</gene>
<comment type="caution">
    <text evidence="1">The sequence shown here is derived from an EMBL/GenBank/DDBJ whole genome shotgun (WGS) entry which is preliminary data.</text>
</comment>
<protein>
    <submittedName>
        <fullName evidence="1">Uncharacterized protein</fullName>
    </submittedName>
</protein>
<organism evidence="1 2">
    <name type="scientific">Georgenia halotolerans</name>
    <dbReference type="NCBI Taxonomy" id="3028317"/>
    <lineage>
        <taxon>Bacteria</taxon>
        <taxon>Bacillati</taxon>
        <taxon>Actinomycetota</taxon>
        <taxon>Actinomycetes</taxon>
        <taxon>Micrococcales</taxon>
        <taxon>Bogoriellaceae</taxon>
        <taxon>Georgenia</taxon>
    </lineage>
</organism>